<dbReference type="InterPro" id="IPR011600">
    <property type="entry name" value="Pept_C14_caspase"/>
</dbReference>
<gene>
    <name evidence="6" type="primary">casp17</name>
</gene>
<dbReference type="PANTHER" id="PTHR22576">
    <property type="entry name" value="MUCOSA ASSOCIATED LYMPHOID TISSUE LYMPHOMA TRANSLOCATION PROTEIN 1/PARACASPASE"/>
    <property type="match status" value="1"/>
</dbReference>
<evidence type="ECO:0000256" key="2">
    <source>
        <dbReference type="RuleBase" id="RU003971"/>
    </source>
</evidence>
<dbReference type="PANTHER" id="PTHR22576:SF41">
    <property type="entry name" value="CASPASE 14, APOPTOSIS-RELATED CYSTEINE PEPTIDASE"/>
    <property type="match status" value="1"/>
</dbReference>
<dbReference type="Gene3D" id="3.40.50.1460">
    <property type="match status" value="1"/>
</dbReference>
<proteinExistence type="inferred from homology"/>
<dbReference type="FunCoup" id="A0A6J2UY53">
    <property type="interactions" value="50"/>
</dbReference>
<dbReference type="OrthoDB" id="6116485at2759"/>
<dbReference type="Pfam" id="PF00656">
    <property type="entry name" value="Peptidase_C14"/>
    <property type="match status" value="1"/>
</dbReference>
<evidence type="ECO:0000259" key="3">
    <source>
        <dbReference type="PROSITE" id="PS50207"/>
    </source>
</evidence>
<evidence type="ECO:0000313" key="6">
    <source>
        <dbReference type="RefSeq" id="XP_030623986.1"/>
    </source>
</evidence>
<sequence length="279" mass="30773">MSFPQQTLWGQSKAGNRVLIVSVSEFHPGVDLSKRKGVRRDNKRLHRIFCRLGFSVEMKIDLTADEIYEAFKEESQRRVSSCFVGVVSSHGEEGLVFGADGRPVSLAKIFSWFGGPSMAGKTKLFFIQACRGQELDSGVETDSAAPCEEQALSELFSIPTDTAVMYAAAPGYAAFHNPVGSVFLQTLCDLLEEEGSVELEVHRLLTRLNSRVAYHFQARGEGLNGKKAMPCIVSRLTTELFPFMDPRKTETDPSLGLALDLSATRLVSKAYKPRKNSIS</sequence>
<feature type="domain" description="Caspase family p10" evidence="3">
    <location>
        <begin position="161"/>
        <end position="244"/>
    </location>
</feature>
<dbReference type="SMART" id="SM00115">
    <property type="entry name" value="CASc"/>
    <property type="match status" value="1"/>
</dbReference>
<evidence type="ECO:0000259" key="4">
    <source>
        <dbReference type="PROSITE" id="PS50208"/>
    </source>
</evidence>
<dbReference type="InterPro" id="IPR052039">
    <property type="entry name" value="Caspase-related_regulators"/>
</dbReference>
<dbReference type="RefSeq" id="XP_030623986.1">
    <property type="nucleotide sequence ID" value="XM_030768126.1"/>
</dbReference>
<comment type="similarity">
    <text evidence="1 2">Belongs to the peptidase C14A family.</text>
</comment>
<dbReference type="GO" id="GO:0006508">
    <property type="term" value="P:proteolysis"/>
    <property type="evidence" value="ECO:0007669"/>
    <property type="project" value="InterPro"/>
</dbReference>
<keyword evidence="5" id="KW-1185">Reference proteome</keyword>
<dbReference type="PRINTS" id="PR00376">
    <property type="entry name" value="IL1BCENZYME"/>
</dbReference>
<evidence type="ECO:0000256" key="1">
    <source>
        <dbReference type="ARBA" id="ARBA00010134"/>
    </source>
</evidence>
<dbReference type="AlphaFoldDB" id="A0A6J2UY53"/>
<reference evidence="6" key="1">
    <citation type="submission" date="2025-08" db="UniProtKB">
        <authorList>
            <consortium name="RefSeq"/>
        </authorList>
    </citation>
    <scope>IDENTIFICATION</scope>
</reference>
<dbReference type="CTD" id="101886133"/>
<dbReference type="PROSITE" id="PS50208">
    <property type="entry name" value="CASPASE_P20"/>
    <property type="match status" value="1"/>
</dbReference>
<dbReference type="GeneID" id="115807255"/>
<evidence type="ECO:0000313" key="5">
    <source>
        <dbReference type="Proteomes" id="UP000504632"/>
    </source>
</evidence>
<dbReference type="InterPro" id="IPR002138">
    <property type="entry name" value="Pept_C14_p10"/>
</dbReference>
<dbReference type="FunFam" id="3.40.50.1460:FF:000024">
    <property type="entry name" value="Caspase 21"/>
    <property type="match status" value="1"/>
</dbReference>
<dbReference type="PROSITE" id="PS50207">
    <property type="entry name" value="CASPASE_P10"/>
    <property type="match status" value="1"/>
</dbReference>
<dbReference type="InterPro" id="IPR029030">
    <property type="entry name" value="Caspase-like_dom_sf"/>
</dbReference>
<dbReference type="InterPro" id="IPR015917">
    <property type="entry name" value="Pept_C14A"/>
</dbReference>
<protein>
    <submittedName>
        <fullName evidence="6">Caspase-3</fullName>
    </submittedName>
</protein>
<name>A0A6J2UY53_CHACN</name>
<dbReference type="InParanoid" id="A0A6J2UY53"/>
<dbReference type="Proteomes" id="UP000504632">
    <property type="component" value="Chromosome 3"/>
</dbReference>
<organism evidence="5 6">
    <name type="scientific">Chanos chanos</name>
    <name type="common">Milkfish</name>
    <name type="synonym">Mugil chanos</name>
    <dbReference type="NCBI Taxonomy" id="29144"/>
    <lineage>
        <taxon>Eukaryota</taxon>
        <taxon>Metazoa</taxon>
        <taxon>Chordata</taxon>
        <taxon>Craniata</taxon>
        <taxon>Vertebrata</taxon>
        <taxon>Euteleostomi</taxon>
        <taxon>Actinopterygii</taxon>
        <taxon>Neopterygii</taxon>
        <taxon>Teleostei</taxon>
        <taxon>Ostariophysi</taxon>
        <taxon>Gonorynchiformes</taxon>
        <taxon>Chanidae</taxon>
        <taxon>Chanos</taxon>
    </lineage>
</organism>
<dbReference type="SUPFAM" id="SSF52129">
    <property type="entry name" value="Caspase-like"/>
    <property type="match status" value="1"/>
</dbReference>
<dbReference type="InterPro" id="IPR001309">
    <property type="entry name" value="Pept_C14_p20"/>
</dbReference>
<dbReference type="GO" id="GO:0004197">
    <property type="term" value="F:cysteine-type endopeptidase activity"/>
    <property type="evidence" value="ECO:0007669"/>
    <property type="project" value="InterPro"/>
</dbReference>
<feature type="domain" description="Caspase family p20" evidence="4">
    <location>
        <begin position="19"/>
        <end position="134"/>
    </location>
</feature>
<accession>A0A6J2UY53</accession>